<keyword evidence="4" id="KW-0524">Neurogenesis</keyword>
<evidence type="ECO:0000256" key="13">
    <source>
        <dbReference type="RuleBase" id="RU000682"/>
    </source>
</evidence>
<feature type="DNA-binding region" description="Homeobox" evidence="12">
    <location>
        <begin position="111"/>
        <end position="170"/>
    </location>
</feature>
<reference evidence="16" key="5">
    <citation type="submission" date="2025-09" db="UniProtKB">
        <authorList>
            <consortium name="Ensembl"/>
        </authorList>
    </citation>
    <scope>IDENTIFICATION</scope>
</reference>
<keyword evidence="2" id="KW-0217">Developmental protein</keyword>
<dbReference type="Gene3D" id="1.10.10.60">
    <property type="entry name" value="Homeodomain-like"/>
    <property type="match status" value="1"/>
</dbReference>
<dbReference type="GO" id="GO:0007399">
    <property type="term" value="P:nervous system development"/>
    <property type="evidence" value="ECO:0007669"/>
    <property type="project" value="UniProtKB-KW"/>
</dbReference>
<evidence type="ECO:0000256" key="9">
    <source>
        <dbReference type="ARBA" id="ARBA00023242"/>
    </source>
</evidence>
<keyword evidence="9 12" id="KW-0539">Nucleus</keyword>
<dbReference type="Ensembl" id="ENSEEET00000039592.2">
    <property type="protein sequence ID" value="ENSEEEP00000039142.2"/>
    <property type="gene ID" value="ENSEEEG00000018595.2"/>
</dbReference>
<name>A0A4W4GLH2_ELEEL</name>
<evidence type="ECO:0000256" key="1">
    <source>
        <dbReference type="ARBA" id="ARBA00004123"/>
    </source>
</evidence>
<evidence type="ECO:0000259" key="15">
    <source>
        <dbReference type="PROSITE" id="PS50071"/>
    </source>
</evidence>
<dbReference type="FunFam" id="1.10.10.60:FF:000053">
    <property type="entry name" value="H6 family homeobox 2"/>
    <property type="match status" value="1"/>
</dbReference>
<dbReference type="KEGG" id="eee:113577347"/>
<dbReference type="AlphaFoldDB" id="A0A4W4GLH2"/>
<evidence type="ECO:0000313" key="16">
    <source>
        <dbReference type="Ensembl" id="ENSEEEP00000039142.2"/>
    </source>
</evidence>
<keyword evidence="17" id="KW-1185">Reference proteome</keyword>
<dbReference type="SUPFAM" id="SSF46689">
    <property type="entry name" value="Homeodomain-like"/>
    <property type="match status" value="1"/>
</dbReference>
<feature type="region of interest" description="Disordered" evidence="14">
    <location>
        <begin position="78"/>
        <end position="115"/>
    </location>
</feature>
<dbReference type="GO" id="GO:0005634">
    <property type="term" value="C:nucleus"/>
    <property type="evidence" value="ECO:0007669"/>
    <property type="project" value="UniProtKB-SubCell"/>
</dbReference>
<dbReference type="Pfam" id="PF00046">
    <property type="entry name" value="Homeodomain"/>
    <property type="match status" value="1"/>
</dbReference>
<proteinExistence type="inferred from homology"/>
<dbReference type="PROSITE" id="PS00027">
    <property type="entry name" value="HOMEOBOX_1"/>
    <property type="match status" value="1"/>
</dbReference>
<feature type="region of interest" description="Disordered" evidence="14">
    <location>
        <begin position="25"/>
        <end position="57"/>
    </location>
</feature>
<dbReference type="PANTHER" id="PTHR46110:SF5">
    <property type="entry name" value="SENSORY ORGAN HOMEOBOX"/>
    <property type="match status" value="1"/>
</dbReference>
<evidence type="ECO:0000256" key="11">
    <source>
        <dbReference type="ARBA" id="ARBA00053510"/>
    </source>
</evidence>
<evidence type="ECO:0000256" key="14">
    <source>
        <dbReference type="SAM" id="MobiDB-lite"/>
    </source>
</evidence>
<evidence type="ECO:0000256" key="4">
    <source>
        <dbReference type="ARBA" id="ARBA00022902"/>
    </source>
</evidence>
<evidence type="ECO:0000313" key="17">
    <source>
        <dbReference type="Proteomes" id="UP000314983"/>
    </source>
</evidence>
<dbReference type="GeneID" id="113577347"/>
<comment type="subcellular location">
    <subcellularLocation>
        <location evidence="1 12 13">Nucleus</location>
    </subcellularLocation>
</comment>
<gene>
    <name evidence="16" type="primary">LOC113577347</name>
</gene>
<dbReference type="InterPro" id="IPR009057">
    <property type="entry name" value="Homeodomain-like_sf"/>
</dbReference>
<reference evidence="17" key="1">
    <citation type="journal article" date="2014" name="Science">
        <title>Nonhuman genetics. Genomic basis for the convergent evolution of electric organs.</title>
        <authorList>
            <person name="Gallant J.R."/>
            <person name="Traeger L.L."/>
            <person name="Volkening J.D."/>
            <person name="Moffett H."/>
            <person name="Chen P.H."/>
            <person name="Novina C.D."/>
            <person name="Phillips G.N.Jr."/>
            <person name="Anand R."/>
            <person name="Wells G.B."/>
            <person name="Pinch M."/>
            <person name="Guth R."/>
            <person name="Unguez G.A."/>
            <person name="Albert J.S."/>
            <person name="Zakon H.H."/>
            <person name="Samanta M.P."/>
            <person name="Sussman M.R."/>
        </authorList>
    </citation>
    <scope>NUCLEOTIDE SEQUENCE [LARGE SCALE GENOMIC DNA]</scope>
</reference>
<evidence type="ECO:0000256" key="3">
    <source>
        <dbReference type="ARBA" id="ARBA00022782"/>
    </source>
</evidence>
<dbReference type="GeneTree" id="ENSGT00940000165038"/>
<dbReference type="STRING" id="8005.ENSEEEP00000039142"/>
<dbReference type="PANTHER" id="PTHR46110">
    <property type="entry name" value="HOMEOBOX PROTEIN HMX"/>
    <property type="match status" value="1"/>
</dbReference>
<comment type="function">
    <text evidence="11">Transcription factor involved in specification of neuronal cell types and which is required for inner ear and hypothalamus development. Binds to the 5'-CAAGTG-3' core sequence.</text>
</comment>
<keyword evidence="8" id="KW-0804">Transcription</keyword>
<evidence type="ECO:0000256" key="6">
    <source>
        <dbReference type="ARBA" id="ARBA00023125"/>
    </source>
</evidence>
<dbReference type="GO" id="GO:0000981">
    <property type="term" value="F:DNA-binding transcription factor activity, RNA polymerase II-specific"/>
    <property type="evidence" value="ECO:0007669"/>
    <property type="project" value="InterPro"/>
</dbReference>
<evidence type="ECO:0000256" key="12">
    <source>
        <dbReference type="PROSITE-ProRule" id="PRU00108"/>
    </source>
</evidence>
<evidence type="ECO:0000256" key="5">
    <source>
        <dbReference type="ARBA" id="ARBA00023015"/>
    </source>
</evidence>
<dbReference type="InterPro" id="IPR017970">
    <property type="entry name" value="Homeobox_CS"/>
</dbReference>
<dbReference type="PRINTS" id="PR00024">
    <property type="entry name" value="HOMEOBOX"/>
</dbReference>
<dbReference type="SMART" id="SM00389">
    <property type="entry name" value="HOX"/>
    <property type="match status" value="1"/>
</dbReference>
<dbReference type="Proteomes" id="UP000314983">
    <property type="component" value="Chromosome 19"/>
</dbReference>
<evidence type="ECO:0000256" key="7">
    <source>
        <dbReference type="ARBA" id="ARBA00023155"/>
    </source>
</evidence>
<reference evidence="16" key="3">
    <citation type="submission" date="2020-05" db="EMBL/GenBank/DDBJ databases">
        <title>Electrophorus electricus (electric eel) genome, fEleEle1, primary haplotype.</title>
        <authorList>
            <person name="Myers G."/>
            <person name="Meyer A."/>
            <person name="Fedrigo O."/>
            <person name="Formenti G."/>
            <person name="Rhie A."/>
            <person name="Tracey A."/>
            <person name="Sims Y."/>
            <person name="Jarvis E.D."/>
        </authorList>
    </citation>
    <scope>NUCLEOTIDE SEQUENCE [LARGE SCALE GENOMIC DNA]</scope>
</reference>
<dbReference type="GO" id="GO:0030154">
    <property type="term" value="P:cell differentiation"/>
    <property type="evidence" value="ECO:0007669"/>
    <property type="project" value="UniProtKB-KW"/>
</dbReference>
<comment type="similarity">
    <text evidence="10">Belongs to the HMX homeobox family.</text>
</comment>
<reference evidence="17" key="2">
    <citation type="journal article" date="2017" name="Sci. Adv.">
        <title>A tail of two voltages: Proteomic comparison of the three electric organs of the electric eel.</title>
        <authorList>
            <person name="Traeger L.L."/>
            <person name="Sabat G."/>
            <person name="Barrett-Wilt G.A."/>
            <person name="Wells G.B."/>
            <person name="Sussman M.R."/>
        </authorList>
    </citation>
    <scope>NUCLEOTIDE SEQUENCE [LARGE SCALE GENOMIC DNA]</scope>
</reference>
<evidence type="ECO:0000256" key="8">
    <source>
        <dbReference type="ARBA" id="ARBA00023163"/>
    </source>
</evidence>
<protein>
    <recommendedName>
        <fullName evidence="15">Homeobox domain-containing protein</fullName>
    </recommendedName>
</protein>
<sequence length="241" mass="27269">MSKEDMVCQPATVKFTIDSILKKEFDANRTDSQLEPESSCSSYEARKYGPELSTSKETAHRYTKEYVSFQSIASDNDAAQGVPETYPKRDAANGDNRIHQPQNQKSKPAAKKKSRTIFSKRQIFQLESTFDVKRYLSSAERACLAHSLQLTETQVKIWFQNRRNKLKRQLSTDFEAQCSVEHFSDAAKMMKLPNLYKESVGSNILGGCLLPMPVPVMCQGSTPYLYLSNARKYFSLFDGGA</sequence>
<evidence type="ECO:0000256" key="2">
    <source>
        <dbReference type="ARBA" id="ARBA00022473"/>
    </source>
</evidence>
<dbReference type="RefSeq" id="XP_026865743.2">
    <property type="nucleotide sequence ID" value="XM_027009942.2"/>
</dbReference>
<accession>A0A4W4GLH2</accession>
<dbReference type="PROSITE" id="PS50071">
    <property type="entry name" value="HOMEOBOX_2"/>
    <property type="match status" value="1"/>
</dbReference>
<dbReference type="InterPro" id="IPR051300">
    <property type="entry name" value="HMX_Homeobox_TF"/>
</dbReference>
<feature type="compositionally biased region" description="Basic and acidic residues" evidence="14">
    <location>
        <begin position="86"/>
        <end position="98"/>
    </location>
</feature>
<dbReference type="CDD" id="cd00086">
    <property type="entry name" value="homeodomain"/>
    <property type="match status" value="1"/>
</dbReference>
<reference evidence="16" key="4">
    <citation type="submission" date="2025-08" db="UniProtKB">
        <authorList>
            <consortium name="Ensembl"/>
        </authorList>
    </citation>
    <scope>IDENTIFICATION</scope>
</reference>
<evidence type="ECO:0000256" key="10">
    <source>
        <dbReference type="ARBA" id="ARBA00038165"/>
    </source>
</evidence>
<dbReference type="InterPro" id="IPR001356">
    <property type="entry name" value="HD"/>
</dbReference>
<dbReference type="GO" id="GO:0000977">
    <property type="term" value="F:RNA polymerase II transcription regulatory region sequence-specific DNA binding"/>
    <property type="evidence" value="ECO:0007669"/>
    <property type="project" value="TreeGrafter"/>
</dbReference>
<organism evidence="16 17">
    <name type="scientific">Electrophorus electricus</name>
    <name type="common">Electric eel</name>
    <name type="synonym">Gymnotus electricus</name>
    <dbReference type="NCBI Taxonomy" id="8005"/>
    <lineage>
        <taxon>Eukaryota</taxon>
        <taxon>Metazoa</taxon>
        <taxon>Chordata</taxon>
        <taxon>Craniata</taxon>
        <taxon>Vertebrata</taxon>
        <taxon>Euteleostomi</taxon>
        <taxon>Actinopterygii</taxon>
        <taxon>Neopterygii</taxon>
        <taxon>Teleostei</taxon>
        <taxon>Ostariophysi</taxon>
        <taxon>Gymnotiformes</taxon>
        <taxon>Gymnotoidei</taxon>
        <taxon>Gymnotidae</taxon>
        <taxon>Electrophorus</taxon>
    </lineage>
</organism>
<feature type="compositionally biased region" description="Polar residues" evidence="14">
    <location>
        <begin position="30"/>
        <end position="42"/>
    </location>
</feature>
<keyword evidence="6 12" id="KW-0238">DNA-binding</keyword>
<keyword evidence="3" id="KW-0221">Differentiation</keyword>
<keyword evidence="7 12" id="KW-0371">Homeobox</keyword>
<keyword evidence="5" id="KW-0805">Transcription regulation</keyword>
<feature type="domain" description="Homeobox" evidence="15">
    <location>
        <begin position="109"/>
        <end position="169"/>
    </location>
</feature>
<dbReference type="InterPro" id="IPR020479">
    <property type="entry name" value="HD_metazoa"/>
</dbReference>